<dbReference type="PANTHER" id="PTHR45138:SF9">
    <property type="entry name" value="DIGUANYLATE CYCLASE DGCM-RELATED"/>
    <property type="match status" value="1"/>
</dbReference>
<feature type="transmembrane region" description="Helical" evidence="1">
    <location>
        <begin position="128"/>
        <end position="146"/>
    </location>
</feature>
<dbReference type="RefSeq" id="WP_057904531.1">
    <property type="nucleotide sequence ID" value="NZ_AZDA01000054.1"/>
</dbReference>
<dbReference type="InterPro" id="IPR000160">
    <property type="entry name" value="GGDEF_dom"/>
</dbReference>
<feature type="domain" description="GGDEF" evidence="2">
    <location>
        <begin position="251"/>
        <end position="387"/>
    </location>
</feature>
<keyword evidence="1" id="KW-0812">Transmembrane</keyword>
<name>A0A0R1GT86_9LACO</name>
<feature type="transmembrane region" description="Helical" evidence="1">
    <location>
        <begin position="52"/>
        <end position="72"/>
    </location>
</feature>
<sequence length="619" mass="71766">MTPMVMRLHLLSPPMFITQVLIASVFMAGFISIYQRIGHRITPELLTPWRHFWVRVVLVVISLGIGTMFHLMGYIVNYNAMMFHNMGLFLISFTLIDEEIGLWEYLTRLVCILAIWAMHHAGHFARPQFALSLIGLLLVAAVIYRYKARLRDRFWFTASVMAYIAMIFWLLLPRLSAGIQMSTPIAWQAIGMFIAMDIVASSYWLQQHHVDLKNEKLSQLANYDTLTNAKTYSLYQHDITTLFQTAKTEQTPLTLVTLDIDHFKQINDHYGHLAGNAILVGIAKTLARVLKKYGDDQQVYRTGGEEFNILFAEMTPQEALPIITDCWQTVRQQYYTYDHYDVRVTLSIGATALQATDQSVEDLYKRADENLYQSKRNGRDAITIENQTQNNQHHETELLATYVFFNQHIMDVTSDPPQIIGDELSLRAYDYEHKTWREPHDATLSIDTQLSLLEQALAQQDAHPIFIHLSLDQLCHEPSQQRILTFKQQVIPEQRLTLELFTLPTLTQIQQVAAIYHQAQIRIVLDQLEQPFTLKAVQPLLPYLDGINFNIDQLTHFQKSAELQQQITFWARIAQQQHLEFIIKGVENQAEVQKAFNIFHIHYLQGYYFDRPALPRLDQ</sequence>
<dbReference type="InterPro" id="IPR050469">
    <property type="entry name" value="Diguanylate_Cyclase"/>
</dbReference>
<dbReference type="GO" id="GO:0052621">
    <property type="term" value="F:diguanylate cyclase activity"/>
    <property type="evidence" value="ECO:0007669"/>
    <property type="project" value="TreeGrafter"/>
</dbReference>
<dbReference type="InterPro" id="IPR043128">
    <property type="entry name" value="Rev_trsase/Diguanyl_cyclase"/>
</dbReference>
<evidence type="ECO:0000313" key="4">
    <source>
        <dbReference type="Proteomes" id="UP000051461"/>
    </source>
</evidence>
<dbReference type="PATRIC" id="fig|1423726.3.peg.2995"/>
<gene>
    <name evidence="3" type="ORF">FC07_GL002883</name>
</gene>
<accession>A0A0R1GT86</accession>
<evidence type="ECO:0000313" key="3">
    <source>
        <dbReference type="EMBL" id="KRK37167.1"/>
    </source>
</evidence>
<keyword evidence="1" id="KW-0472">Membrane</keyword>
<dbReference type="PROSITE" id="PS50887">
    <property type="entry name" value="GGDEF"/>
    <property type="match status" value="1"/>
</dbReference>
<dbReference type="Gene3D" id="3.30.70.270">
    <property type="match status" value="1"/>
</dbReference>
<dbReference type="EMBL" id="AZDA01000054">
    <property type="protein sequence ID" value="KRK37167.1"/>
    <property type="molecule type" value="Genomic_DNA"/>
</dbReference>
<dbReference type="InterPro" id="IPR035919">
    <property type="entry name" value="EAL_sf"/>
</dbReference>
<keyword evidence="1" id="KW-1133">Transmembrane helix</keyword>
<dbReference type="SUPFAM" id="SSF141868">
    <property type="entry name" value="EAL domain-like"/>
    <property type="match status" value="1"/>
</dbReference>
<dbReference type="SUPFAM" id="SSF55073">
    <property type="entry name" value="Nucleotide cyclase"/>
    <property type="match status" value="1"/>
</dbReference>
<dbReference type="PANTHER" id="PTHR45138">
    <property type="entry name" value="REGULATORY COMPONENTS OF SENSORY TRANSDUCTION SYSTEM"/>
    <property type="match status" value="1"/>
</dbReference>
<dbReference type="SMART" id="SM00267">
    <property type="entry name" value="GGDEF"/>
    <property type="match status" value="1"/>
</dbReference>
<dbReference type="AlphaFoldDB" id="A0A0R1GT86"/>
<proteinExistence type="predicted"/>
<dbReference type="Pfam" id="PF00563">
    <property type="entry name" value="EAL"/>
    <property type="match status" value="1"/>
</dbReference>
<evidence type="ECO:0000259" key="2">
    <source>
        <dbReference type="PROSITE" id="PS50887"/>
    </source>
</evidence>
<dbReference type="STRING" id="1423726.FC07_GL002883"/>
<dbReference type="InterPro" id="IPR001633">
    <property type="entry name" value="EAL_dom"/>
</dbReference>
<dbReference type="Pfam" id="PF00990">
    <property type="entry name" value="GGDEF"/>
    <property type="match status" value="1"/>
</dbReference>
<dbReference type="Proteomes" id="UP000051461">
    <property type="component" value="Unassembled WGS sequence"/>
</dbReference>
<evidence type="ECO:0000256" key="1">
    <source>
        <dbReference type="SAM" id="Phobius"/>
    </source>
</evidence>
<feature type="transmembrane region" description="Helical" evidence="1">
    <location>
        <begin position="12"/>
        <end position="31"/>
    </location>
</feature>
<reference evidence="3 4" key="1">
    <citation type="journal article" date="2015" name="Genome Announc.">
        <title>Expanding the biotechnology potential of lactobacilli through comparative genomics of 213 strains and associated genera.</title>
        <authorList>
            <person name="Sun Z."/>
            <person name="Harris H.M."/>
            <person name="McCann A."/>
            <person name="Guo C."/>
            <person name="Argimon S."/>
            <person name="Zhang W."/>
            <person name="Yang X."/>
            <person name="Jeffery I.B."/>
            <person name="Cooney J.C."/>
            <person name="Kagawa T.F."/>
            <person name="Liu W."/>
            <person name="Song Y."/>
            <person name="Salvetti E."/>
            <person name="Wrobel A."/>
            <person name="Rasinkangas P."/>
            <person name="Parkhill J."/>
            <person name="Rea M.C."/>
            <person name="O'Sullivan O."/>
            <person name="Ritari J."/>
            <person name="Douillard F.P."/>
            <person name="Paul Ross R."/>
            <person name="Yang R."/>
            <person name="Briner A.E."/>
            <person name="Felis G.E."/>
            <person name="de Vos W.M."/>
            <person name="Barrangou R."/>
            <person name="Klaenhammer T.R."/>
            <person name="Caufield P.W."/>
            <person name="Cui Y."/>
            <person name="Zhang H."/>
            <person name="O'Toole P.W."/>
        </authorList>
    </citation>
    <scope>NUCLEOTIDE SEQUENCE [LARGE SCALE GENOMIC DNA]</scope>
    <source>
        <strain evidence="3 4">DSM 20003</strain>
    </source>
</reference>
<dbReference type="InterPro" id="IPR029787">
    <property type="entry name" value="Nucleotide_cyclase"/>
</dbReference>
<organism evidence="3 4">
    <name type="scientific">Loigolactobacillus bifermentans DSM 20003</name>
    <dbReference type="NCBI Taxonomy" id="1423726"/>
    <lineage>
        <taxon>Bacteria</taxon>
        <taxon>Bacillati</taxon>
        <taxon>Bacillota</taxon>
        <taxon>Bacilli</taxon>
        <taxon>Lactobacillales</taxon>
        <taxon>Lactobacillaceae</taxon>
        <taxon>Loigolactobacillus</taxon>
    </lineage>
</organism>
<feature type="transmembrane region" description="Helical" evidence="1">
    <location>
        <begin position="153"/>
        <end position="172"/>
    </location>
</feature>
<dbReference type="CDD" id="cd01949">
    <property type="entry name" value="GGDEF"/>
    <property type="match status" value="1"/>
</dbReference>
<keyword evidence="4" id="KW-1185">Reference proteome</keyword>
<dbReference type="NCBIfam" id="TIGR00254">
    <property type="entry name" value="GGDEF"/>
    <property type="match status" value="1"/>
</dbReference>
<dbReference type="Gene3D" id="3.20.20.450">
    <property type="entry name" value="EAL domain"/>
    <property type="match status" value="1"/>
</dbReference>
<protein>
    <submittedName>
        <fullName evidence="3">Signal transduction diguanylate cyclase</fullName>
    </submittedName>
</protein>
<comment type="caution">
    <text evidence="3">The sequence shown here is derived from an EMBL/GenBank/DDBJ whole genome shotgun (WGS) entry which is preliminary data.</text>
</comment>